<dbReference type="InterPro" id="IPR034474">
    <property type="entry name" value="Methyltransferase_Class_D"/>
</dbReference>
<evidence type="ECO:0000256" key="2">
    <source>
        <dbReference type="ARBA" id="ARBA00022723"/>
    </source>
</evidence>
<keyword evidence="2" id="KW-0479">Metal-binding</keyword>
<evidence type="ECO:0000313" key="7">
    <source>
        <dbReference type="Proteomes" id="UP000252355"/>
    </source>
</evidence>
<dbReference type="InterPro" id="IPR058240">
    <property type="entry name" value="rSAM_sf"/>
</dbReference>
<evidence type="ECO:0000313" key="6">
    <source>
        <dbReference type="EMBL" id="RCK81125.1"/>
    </source>
</evidence>
<dbReference type="InterPro" id="IPR056488">
    <property type="entry name" value="Zn_ribbon_HMPTM"/>
</dbReference>
<protein>
    <submittedName>
        <fullName evidence="6">Molybdopterin-based tungsten cofactor biosynthesis protein</fullName>
    </submittedName>
</protein>
<dbReference type="SUPFAM" id="SSF102114">
    <property type="entry name" value="Radical SAM enzymes"/>
    <property type="match status" value="1"/>
</dbReference>
<dbReference type="Pfam" id="PF23545">
    <property type="entry name" value="Zn_ribbon_HMPTM"/>
    <property type="match status" value="1"/>
</dbReference>
<evidence type="ECO:0000256" key="1">
    <source>
        <dbReference type="ARBA" id="ARBA00022691"/>
    </source>
</evidence>
<dbReference type="SFLD" id="SFLDS00029">
    <property type="entry name" value="Radical_SAM"/>
    <property type="match status" value="1"/>
</dbReference>
<dbReference type="Gene3D" id="3.20.20.70">
    <property type="entry name" value="Aldolase class I"/>
    <property type="match status" value="1"/>
</dbReference>
<proteinExistence type="predicted"/>
<dbReference type="GO" id="GO:0003824">
    <property type="term" value="F:catalytic activity"/>
    <property type="evidence" value="ECO:0007669"/>
    <property type="project" value="InterPro"/>
</dbReference>
<dbReference type="Pfam" id="PF04055">
    <property type="entry name" value="Radical_SAM"/>
    <property type="match status" value="1"/>
</dbReference>
<organism evidence="6 7">
    <name type="scientific">Candidatus Ozemobacter sibiricus</name>
    <dbReference type="NCBI Taxonomy" id="2268124"/>
    <lineage>
        <taxon>Bacteria</taxon>
        <taxon>Candidatus Ozemobacteria</taxon>
        <taxon>Candidatus Ozemobacterales</taxon>
        <taxon>Candidatus Ozemobacteraceae</taxon>
        <taxon>Candidatus Ozemobacter</taxon>
    </lineage>
</organism>
<keyword evidence="4" id="KW-0411">Iron-sulfur</keyword>
<dbReference type="PANTHER" id="PTHR43306:SF1">
    <property type="entry name" value="7,8-DIHYDRO-6-HYDROXYMETHYLPTERIN DIMETHYLTRANSFERASE"/>
    <property type="match status" value="1"/>
</dbReference>
<sequence length="473" mass="52653">MTGPSLPPLGQLTVTRSVCATCRRLVQARVVRRVDGIWFEKFCPDHGRQDVKVADDAEAYLDAHRYHRVASRPLEFATAWRGRCPDDCGLCPEHEQHVCMPIIEITDHCDMHCPICLVQNANSWHMTRAELERLLDRLIAAEERIDVVNLSGGEPTCHPQFREMVEACLARPEILRVSVSTNGRHLVGDDALLRFLAERRVVVSLQFDGTEPGYRQALRGCRDARLDLLDRLTALEAPCSLTFTLAPAAPEAALAEAVEALFTRPNVLSLMIQPAAYVGRGQRFGATQSRRIFMPEAIDRVARASRGRVRPGNFSPLPCSHPNCFSLSFFLRAPDGTFVSLKELFAMETYLDLIRNRTLFGTDPENFGKIEAAVYDLWSGPAALAPDSEKALGAVRRLLRQVQSSCPGGCFEPAHLLAVAERQVKSIFVHAFMDPGTFDLTRVRKCCQVYPLRDGRFVPACVYNVRGRSAPAA</sequence>
<dbReference type="InterPro" id="IPR007197">
    <property type="entry name" value="rSAM"/>
</dbReference>
<accession>A0A367ZSK3</accession>
<feature type="domain" description="Radical SAM core" evidence="5">
    <location>
        <begin position="92"/>
        <end position="303"/>
    </location>
</feature>
<dbReference type="SFLD" id="SFLDG01067">
    <property type="entry name" value="SPASM/twitch_domain_containing"/>
    <property type="match status" value="1"/>
</dbReference>
<dbReference type="GO" id="GO:0046872">
    <property type="term" value="F:metal ion binding"/>
    <property type="evidence" value="ECO:0007669"/>
    <property type="project" value="UniProtKB-KW"/>
</dbReference>
<evidence type="ECO:0000256" key="4">
    <source>
        <dbReference type="ARBA" id="ARBA00023014"/>
    </source>
</evidence>
<reference evidence="6 7" key="1">
    <citation type="submission" date="2018-05" db="EMBL/GenBank/DDBJ databases">
        <title>A metagenomic window into the 2 km-deep terrestrial subsurface aquifer revealed taxonomically and functionally diverse microbial community comprising novel uncultured bacterial lineages.</title>
        <authorList>
            <person name="Kadnikov V.V."/>
            <person name="Mardanov A.V."/>
            <person name="Beletsky A.V."/>
            <person name="Banks D."/>
            <person name="Pimenov N.V."/>
            <person name="Frank Y.A."/>
            <person name="Karnachuk O.V."/>
            <person name="Ravin N.V."/>
        </authorList>
    </citation>
    <scope>NUCLEOTIDE SEQUENCE [LARGE SCALE GENOMIC DNA]</scope>
    <source>
        <strain evidence="6">BY5</strain>
    </source>
</reference>
<comment type="caution">
    <text evidence="6">The sequence shown here is derived from an EMBL/GenBank/DDBJ whole genome shotgun (WGS) entry which is preliminary data.</text>
</comment>
<dbReference type="AlphaFoldDB" id="A0A367ZSK3"/>
<gene>
    <name evidence="6" type="ORF">OZSIB_2502</name>
</gene>
<dbReference type="GO" id="GO:0051536">
    <property type="term" value="F:iron-sulfur cluster binding"/>
    <property type="evidence" value="ECO:0007669"/>
    <property type="project" value="UniProtKB-KW"/>
</dbReference>
<dbReference type="Proteomes" id="UP000252355">
    <property type="component" value="Unassembled WGS sequence"/>
</dbReference>
<keyword evidence="3" id="KW-0408">Iron</keyword>
<dbReference type="EMBL" id="QOQW01000003">
    <property type="protein sequence ID" value="RCK81125.1"/>
    <property type="molecule type" value="Genomic_DNA"/>
</dbReference>
<dbReference type="PANTHER" id="PTHR43306">
    <property type="entry name" value="7,8-DIHYDRO-6-HYDROXYMETHYLPTERIN DIMETHYLTRANSFERASE"/>
    <property type="match status" value="1"/>
</dbReference>
<name>A0A367ZSK3_9BACT</name>
<keyword evidence="1" id="KW-0949">S-adenosyl-L-methionine</keyword>
<dbReference type="InterPro" id="IPR013785">
    <property type="entry name" value="Aldolase_TIM"/>
</dbReference>
<evidence type="ECO:0000259" key="5">
    <source>
        <dbReference type="PROSITE" id="PS51918"/>
    </source>
</evidence>
<evidence type="ECO:0000256" key="3">
    <source>
        <dbReference type="ARBA" id="ARBA00023004"/>
    </source>
</evidence>
<dbReference type="PROSITE" id="PS51918">
    <property type="entry name" value="RADICAL_SAM"/>
    <property type="match status" value="1"/>
</dbReference>
<dbReference type="CDD" id="cd01335">
    <property type="entry name" value="Radical_SAM"/>
    <property type="match status" value="1"/>
</dbReference>